<reference evidence="7" key="2">
    <citation type="submission" date="2019-02" db="EMBL/GenBank/DDBJ databases">
        <title>Opniocepnalus argus Var Kimnra genome.</title>
        <authorList>
            <person name="Zhou C."/>
            <person name="Xiao S."/>
        </authorList>
    </citation>
    <scope>NUCLEOTIDE SEQUENCE [LARGE SCALE GENOMIC DNA]</scope>
</reference>
<dbReference type="Proteomes" id="UP000503349">
    <property type="component" value="Chromosome 14"/>
</dbReference>
<dbReference type="PROSITE" id="PS50090">
    <property type="entry name" value="MYB_LIKE"/>
    <property type="match status" value="2"/>
</dbReference>
<dbReference type="CDD" id="cd00167">
    <property type="entry name" value="SANT"/>
    <property type="match status" value="2"/>
</dbReference>
<dbReference type="InterPro" id="IPR017930">
    <property type="entry name" value="Myb_dom"/>
</dbReference>
<dbReference type="InterPro" id="IPR001005">
    <property type="entry name" value="SANT/Myb"/>
</dbReference>
<organism evidence="6 7">
    <name type="scientific">Channa argus</name>
    <name type="common">Northern snakehead</name>
    <name type="synonym">Ophicephalus argus</name>
    <dbReference type="NCBI Taxonomy" id="215402"/>
    <lineage>
        <taxon>Eukaryota</taxon>
        <taxon>Metazoa</taxon>
        <taxon>Chordata</taxon>
        <taxon>Craniata</taxon>
        <taxon>Vertebrata</taxon>
        <taxon>Euteleostomi</taxon>
        <taxon>Actinopterygii</taxon>
        <taxon>Neopterygii</taxon>
        <taxon>Teleostei</taxon>
        <taxon>Neoteleostei</taxon>
        <taxon>Acanthomorphata</taxon>
        <taxon>Anabantaria</taxon>
        <taxon>Anabantiformes</taxon>
        <taxon>Channoidei</taxon>
        <taxon>Channidae</taxon>
        <taxon>Channa</taxon>
    </lineage>
</organism>
<dbReference type="GO" id="GO:0005634">
    <property type="term" value="C:nucleus"/>
    <property type="evidence" value="ECO:0007669"/>
    <property type="project" value="TreeGrafter"/>
</dbReference>
<evidence type="ECO:0000256" key="3">
    <source>
        <dbReference type="SAM" id="MobiDB-lite"/>
    </source>
</evidence>
<keyword evidence="2" id="KW-0238">DNA-binding</keyword>
<dbReference type="EMBL" id="CM015725">
    <property type="protein sequence ID" value="KAF3698503.1"/>
    <property type="molecule type" value="Genomic_DNA"/>
</dbReference>
<dbReference type="FunFam" id="1.10.10.60:FF:000010">
    <property type="entry name" value="Transcriptional activator Myb isoform A"/>
    <property type="match status" value="1"/>
</dbReference>
<reference evidence="6 7" key="1">
    <citation type="submission" date="2019-02" db="EMBL/GenBank/DDBJ databases">
        <title>Opniocepnalus argus genome.</title>
        <authorList>
            <person name="Zhou C."/>
            <person name="Xiao S."/>
        </authorList>
    </citation>
    <scope>NUCLEOTIDE SEQUENCE [LARGE SCALE GENOMIC DNA]</scope>
    <source>
        <strain evidence="6">OARG1902GOOAL</strain>
        <tissue evidence="6">Muscle</tissue>
    </source>
</reference>
<dbReference type="InterPro" id="IPR050560">
    <property type="entry name" value="MYB_TF"/>
</dbReference>
<proteinExistence type="predicted"/>
<evidence type="ECO:0000259" key="5">
    <source>
        <dbReference type="PROSITE" id="PS51294"/>
    </source>
</evidence>
<feature type="domain" description="HTH myb-type" evidence="5">
    <location>
        <begin position="56"/>
        <end position="92"/>
    </location>
</feature>
<protein>
    <submittedName>
        <fullName evidence="6">Transcriptional activator Myb Proto-oncogene c-Myb</fullName>
    </submittedName>
</protein>
<gene>
    <name evidence="6" type="ORF">EXN66_Car014184</name>
</gene>
<feature type="compositionally biased region" description="Low complexity" evidence="3">
    <location>
        <begin position="373"/>
        <end position="388"/>
    </location>
</feature>
<dbReference type="AlphaFoldDB" id="A0A6G1Q849"/>
<dbReference type="SUPFAM" id="SSF46689">
    <property type="entry name" value="Homeodomain-like"/>
    <property type="match status" value="2"/>
</dbReference>
<dbReference type="GO" id="GO:0000278">
    <property type="term" value="P:mitotic cell cycle"/>
    <property type="evidence" value="ECO:0007669"/>
    <property type="project" value="TreeGrafter"/>
</dbReference>
<dbReference type="Pfam" id="PF00249">
    <property type="entry name" value="Myb_DNA-binding"/>
    <property type="match status" value="2"/>
</dbReference>
<feature type="domain" description="HTH myb-type" evidence="5">
    <location>
        <begin position="93"/>
        <end position="147"/>
    </location>
</feature>
<feature type="region of interest" description="Disordered" evidence="3">
    <location>
        <begin position="364"/>
        <end position="388"/>
    </location>
</feature>
<dbReference type="GO" id="GO:0000978">
    <property type="term" value="F:RNA polymerase II cis-regulatory region sequence-specific DNA binding"/>
    <property type="evidence" value="ECO:0007669"/>
    <property type="project" value="TreeGrafter"/>
</dbReference>
<dbReference type="GO" id="GO:0045944">
    <property type="term" value="P:positive regulation of transcription by RNA polymerase II"/>
    <property type="evidence" value="ECO:0007669"/>
    <property type="project" value="TreeGrafter"/>
</dbReference>
<feature type="domain" description="Myb-like" evidence="4">
    <location>
        <begin position="20"/>
        <end position="92"/>
    </location>
</feature>
<evidence type="ECO:0000313" key="6">
    <source>
        <dbReference type="EMBL" id="KAF3698503.1"/>
    </source>
</evidence>
<evidence type="ECO:0000256" key="1">
    <source>
        <dbReference type="ARBA" id="ARBA00022737"/>
    </source>
</evidence>
<dbReference type="GO" id="GO:0000981">
    <property type="term" value="F:DNA-binding transcription factor activity, RNA polymerase II-specific"/>
    <property type="evidence" value="ECO:0007669"/>
    <property type="project" value="TreeGrafter"/>
</dbReference>
<dbReference type="PANTHER" id="PTHR45614">
    <property type="entry name" value="MYB PROTEIN-RELATED"/>
    <property type="match status" value="1"/>
</dbReference>
<keyword evidence="7" id="KW-1185">Reference proteome</keyword>
<dbReference type="InterPro" id="IPR009057">
    <property type="entry name" value="Homeodomain-like_sf"/>
</dbReference>
<dbReference type="PANTHER" id="PTHR45614:SF30">
    <property type="entry name" value="MYB-RELATED PROTEIN B"/>
    <property type="match status" value="1"/>
</dbReference>
<dbReference type="SMART" id="SM00717">
    <property type="entry name" value="SANT"/>
    <property type="match status" value="2"/>
</dbReference>
<dbReference type="Gene3D" id="1.10.10.60">
    <property type="entry name" value="Homeodomain-like"/>
    <property type="match status" value="3"/>
</dbReference>
<sequence length="503" mass="56789">MSSRSRMSCTNNSYLGRFSRATLHKSEWTKREDEKLHRLVKEYGSKSWSSVSFNFKVIELVQKYGVKRWSLIAKHLLSRNGKQCRERWHNHLNPEVKKSNWTVEEDHIICQAHSLLGNRWADISKLLPGRTDNSIKNHWNSTLKRKVEKEGYRQVLHVHNSFITSCTSNCSFQSPANIPTKADSLSTVKDESSCASSEHSMCRHDHSHAQLCSGYDSSQSMCELMAPAEPMEVAGVKEQLIKRMDDDTLQESSSSWTRTSMEGALNFSHSELFSLCGLEDLKVHHPALTSTPMGSLKHSSSTTRDDSCLHCYYSLNTKTPTEIREKITVLQTSASQTPTPLKTDSSSQNEVSVCLGRIKNLTWKDNGADPESQRSNSSSSSEIQGESLLSSTLQVHPAEYSSLTQVQAQSNSVQQQFQDCSSNAEIQRESRSMQDCEDFGCLPLDGQLDVWWCQQSTGYLHSPECPAYTLNPFELSSELQEVMFGKTDDQMSLTEQARLYVEP</sequence>
<evidence type="ECO:0000313" key="7">
    <source>
        <dbReference type="Proteomes" id="UP000503349"/>
    </source>
</evidence>
<dbReference type="PROSITE" id="PS51294">
    <property type="entry name" value="HTH_MYB"/>
    <property type="match status" value="2"/>
</dbReference>
<evidence type="ECO:0000259" key="4">
    <source>
        <dbReference type="PROSITE" id="PS50090"/>
    </source>
</evidence>
<name>A0A6G1Q849_CHAAH</name>
<accession>A0A6G1Q849</accession>
<evidence type="ECO:0000256" key="2">
    <source>
        <dbReference type="ARBA" id="ARBA00023125"/>
    </source>
</evidence>
<keyword evidence="1" id="KW-0677">Repeat</keyword>
<feature type="domain" description="Myb-like" evidence="4">
    <location>
        <begin position="93"/>
        <end position="143"/>
    </location>
</feature>